<evidence type="ECO:0000256" key="5">
    <source>
        <dbReference type="SAM" id="SignalP"/>
    </source>
</evidence>
<name>A0A336MK02_CULSO</name>
<keyword evidence="4" id="KW-0472">Membrane</keyword>
<dbReference type="PANTHER" id="PTHR24369">
    <property type="entry name" value="ANTIGEN BSP, PUTATIVE-RELATED"/>
    <property type="match status" value="1"/>
</dbReference>
<dbReference type="AlphaFoldDB" id="A0A336MK02"/>
<dbReference type="PROSITE" id="PS51450">
    <property type="entry name" value="LRR"/>
    <property type="match status" value="2"/>
</dbReference>
<dbReference type="InterPro" id="IPR001611">
    <property type="entry name" value="Leu-rich_rpt"/>
</dbReference>
<dbReference type="EMBL" id="UFQS01001369">
    <property type="protein sequence ID" value="SSX10539.1"/>
    <property type="molecule type" value="Genomic_DNA"/>
</dbReference>
<sequence>MEKLLCAILVIHIFMINLSTSQYRDTPYQSSEKICDICKCKGAAIRKSDYFILDCTNKNLTLLFNGWPEVFGRNLSEHELVVTMSGNPLKKLPQLPMTEAITLFNCRDCSLSEIATAAFLDVPFIYRIDLAHNFLTGDSLRADIFRGRPNNNAYEPIALNDLDLSNNKISELNANVFEHCPQLTRLSLSENKLKTINGNTLKALSSLRQLEVLNLSYTEISDLPNTIFHEMFNLRELMIQGNHFKVVPSSVTLLAKTLKFLNIAQNPIKKLDGKSFTNLYQLTHLTIDNMPDLVEIDKFAFQPLQSLEVLLCRENPKLTSFDLDAIEEHKKLRILDLSNCGLKKLTLTTVISDPNKNISEVEKFDHLKVLKLEGNPFHCDCHLYKILYVLEHHVKDVFFTDQSARCHTPYDLVGLILARFDHEAACETTYNDYKLRENYDPPAFLRARNILLTILSVTVVVIIGSLVGFGIVIVKRKLTKDELGLSSQVRYTTVRDSFNDNSNRLSIH</sequence>
<dbReference type="SMART" id="SM00369">
    <property type="entry name" value="LRR_TYP"/>
    <property type="match status" value="4"/>
</dbReference>
<dbReference type="Pfam" id="PF13855">
    <property type="entry name" value="LRR_8"/>
    <property type="match status" value="2"/>
</dbReference>
<reference evidence="7" key="1">
    <citation type="submission" date="2018-04" db="EMBL/GenBank/DDBJ databases">
        <authorList>
            <person name="Go L.Y."/>
            <person name="Mitchell J.A."/>
        </authorList>
    </citation>
    <scope>NUCLEOTIDE SEQUENCE</scope>
    <source>
        <tissue evidence="7">Whole organism</tissue>
    </source>
</reference>
<dbReference type="InterPro" id="IPR003591">
    <property type="entry name" value="Leu-rich_rpt_typical-subtyp"/>
</dbReference>
<dbReference type="InterPro" id="IPR000483">
    <property type="entry name" value="Cys-rich_flank_reg_C"/>
</dbReference>
<evidence type="ECO:0000259" key="6">
    <source>
        <dbReference type="SMART" id="SM00082"/>
    </source>
</evidence>
<reference evidence="8" key="2">
    <citation type="submission" date="2018-07" db="EMBL/GenBank/DDBJ databases">
        <authorList>
            <person name="Quirk P.G."/>
            <person name="Krulwich T.A."/>
        </authorList>
    </citation>
    <scope>NUCLEOTIDE SEQUENCE</scope>
</reference>
<dbReference type="GO" id="GO:0005886">
    <property type="term" value="C:plasma membrane"/>
    <property type="evidence" value="ECO:0007669"/>
    <property type="project" value="TreeGrafter"/>
</dbReference>
<evidence type="ECO:0000256" key="4">
    <source>
        <dbReference type="SAM" id="Phobius"/>
    </source>
</evidence>
<evidence type="ECO:0000256" key="1">
    <source>
        <dbReference type="ARBA" id="ARBA00022614"/>
    </source>
</evidence>
<feature type="signal peptide" evidence="5">
    <location>
        <begin position="1"/>
        <end position="21"/>
    </location>
</feature>
<dbReference type="PANTHER" id="PTHR24369:SF211">
    <property type="entry name" value="LEUCINE-RICH REPEAT-CONTAINING PROTEIN 15-LIKE"/>
    <property type="match status" value="1"/>
</dbReference>
<dbReference type="VEuPathDB" id="VectorBase:CSON002200"/>
<feature type="chain" id="PRO_5033778414" evidence="5">
    <location>
        <begin position="22"/>
        <end position="508"/>
    </location>
</feature>
<dbReference type="Gene3D" id="3.80.10.10">
    <property type="entry name" value="Ribonuclease Inhibitor"/>
    <property type="match status" value="2"/>
</dbReference>
<keyword evidence="2 5" id="KW-0732">Signal</keyword>
<dbReference type="InterPro" id="IPR032675">
    <property type="entry name" value="LRR_dom_sf"/>
</dbReference>
<dbReference type="InterPro" id="IPR050541">
    <property type="entry name" value="LRR_TM_domain-containing"/>
</dbReference>
<keyword evidence="4" id="KW-0812">Transmembrane</keyword>
<dbReference type="EMBL" id="UFQT01001369">
    <property type="protein sequence ID" value="SSX30225.1"/>
    <property type="molecule type" value="Genomic_DNA"/>
</dbReference>
<evidence type="ECO:0000313" key="7">
    <source>
        <dbReference type="EMBL" id="SSX10539.1"/>
    </source>
</evidence>
<evidence type="ECO:0000313" key="8">
    <source>
        <dbReference type="EMBL" id="SSX30225.1"/>
    </source>
</evidence>
<keyword evidence="1" id="KW-0433">Leucine-rich repeat</keyword>
<feature type="domain" description="LRRCT" evidence="6">
    <location>
        <begin position="375"/>
        <end position="427"/>
    </location>
</feature>
<dbReference type="OMA" id="CSMVIPK"/>
<gene>
    <name evidence="8" type="primary">CSON002200</name>
</gene>
<evidence type="ECO:0000256" key="3">
    <source>
        <dbReference type="ARBA" id="ARBA00022737"/>
    </source>
</evidence>
<feature type="transmembrane region" description="Helical" evidence="4">
    <location>
        <begin position="450"/>
        <end position="474"/>
    </location>
</feature>
<organism evidence="8">
    <name type="scientific">Culicoides sonorensis</name>
    <name type="common">Biting midge</name>
    <dbReference type="NCBI Taxonomy" id="179676"/>
    <lineage>
        <taxon>Eukaryota</taxon>
        <taxon>Metazoa</taxon>
        <taxon>Ecdysozoa</taxon>
        <taxon>Arthropoda</taxon>
        <taxon>Hexapoda</taxon>
        <taxon>Insecta</taxon>
        <taxon>Pterygota</taxon>
        <taxon>Neoptera</taxon>
        <taxon>Endopterygota</taxon>
        <taxon>Diptera</taxon>
        <taxon>Nematocera</taxon>
        <taxon>Chironomoidea</taxon>
        <taxon>Ceratopogonidae</taxon>
        <taxon>Ceratopogoninae</taxon>
        <taxon>Culicoides</taxon>
        <taxon>Monoculicoides</taxon>
    </lineage>
</organism>
<proteinExistence type="predicted"/>
<keyword evidence="3" id="KW-0677">Repeat</keyword>
<accession>A0A336MK02</accession>
<dbReference type="SMART" id="SM00082">
    <property type="entry name" value="LRRCT"/>
    <property type="match status" value="1"/>
</dbReference>
<protein>
    <submittedName>
        <fullName evidence="8">CSON002200 protein</fullName>
    </submittedName>
</protein>
<dbReference type="SUPFAM" id="SSF52058">
    <property type="entry name" value="L domain-like"/>
    <property type="match status" value="1"/>
</dbReference>
<keyword evidence="4" id="KW-1133">Transmembrane helix</keyword>
<evidence type="ECO:0000256" key="2">
    <source>
        <dbReference type="ARBA" id="ARBA00022729"/>
    </source>
</evidence>